<feature type="transmembrane region" description="Helical" evidence="1">
    <location>
        <begin position="80"/>
        <end position="113"/>
    </location>
</feature>
<protein>
    <submittedName>
        <fullName evidence="2">Transporter</fullName>
    </submittedName>
</protein>
<evidence type="ECO:0000256" key="1">
    <source>
        <dbReference type="SAM" id="Phobius"/>
    </source>
</evidence>
<keyword evidence="1" id="KW-1133">Transmembrane helix</keyword>
<sequence length="122" mass="12832">MEKTKLPINLYAGILDIINAVLVALSWLILGTAFLGELAGVSGSVSITSLLVYGVIATGLALHIVGLIQSRKAGISIVGHILGVIAAGLFLLTMFLALPSFILFILSAVFTLIQKNVTKKEQ</sequence>
<dbReference type="Proteomes" id="UP000095094">
    <property type="component" value="Unassembled WGS sequence"/>
</dbReference>
<evidence type="ECO:0000313" key="2">
    <source>
        <dbReference type="EMBL" id="OEG18181.1"/>
    </source>
</evidence>
<gene>
    <name evidence="2" type="ORF">BCR25_16965</name>
</gene>
<keyword evidence="3" id="KW-1185">Reference proteome</keyword>
<organism evidence="2 3">
    <name type="scientific">Enterococcus termitis</name>
    <dbReference type="NCBI Taxonomy" id="332950"/>
    <lineage>
        <taxon>Bacteria</taxon>
        <taxon>Bacillati</taxon>
        <taxon>Bacillota</taxon>
        <taxon>Bacilli</taxon>
        <taxon>Lactobacillales</taxon>
        <taxon>Enterococcaceae</taxon>
        <taxon>Enterococcus</taxon>
    </lineage>
</organism>
<feature type="transmembrane region" description="Helical" evidence="1">
    <location>
        <begin position="47"/>
        <end position="68"/>
    </location>
</feature>
<dbReference type="AlphaFoldDB" id="A0A1E5GZM8"/>
<evidence type="ECO:0000313" key="3">
    <source>
        <dbReference type="Proteomes" id="UP000095094"/>
    </source>
</evidence>
<accession>A0A1E5GZM8</accession>
<reference evidence="3" key="1">
    <citation type="submission" date="2016-09" db="EMBL/GenBank/DDBJ databases">
        <authorList>
            <person name="Gulvik C.A."/>
        </authorList>
    </citation>
    <scope>NUCLEOTIDE SEQUENCE [LARGE SCALE GENOMIC DNA]</scope>
    <source>
        <strain evidence="3">LMG 8895</strain>
    </source>
</reference>
<comment type="caution">
    <text evidence="2">The sequence shown here is derived from an EMBL/GenBank/DDBJ whole genome shotgun (WGS) entry which is preliminary data.</text>
</comment>
<proteinExistence type="predicted"/>
<dbReference type="OrthoDB" id="2311746at2"/>
<feature type="transmembrane region" description="Helical" evidence="1">
    <location>
        <begin position="12"/>
        <end position="35"/>
    </location>
</feature>
<name>A0A1E5GZM8_9ENTE</name>
<keyword evidence="1" id="KW-0472">Membrane</keyword>
<dbReference type="EMBL" id="MIJY01000007">
    <property type="protein sequence ID" value="OEG18181.1"/>
    <property type="molecule type" value="Genomic_DNA"/>
</dbReference>
<dbReference type="RefSeq" id="WP_069662734.1">
    <property type="nucleotide sequence ID" value="NZ_JBHUJJ010000001.1"/>
</dbReference>
<keyword evidence="1" id="KW-0812">Transmembrane</keyword>